<sequence>MNPLEELIFRSEYLEVFLRRGDPSFRLVTFSEMGVRANGQHWWGAAVARTLGLSALGFVAKAPNWFPASAMRDALAAPAVRDAIAAIPRRVSYGFSMGAYAAIKYARALGTEAVVALAPQWSIDPADTKGVDWRFGRHFDRALNEGMAITSDDVVGRVYLVHDPRERFDHWHAERIGAAVRDAETVKAYATGHYVASALASSEAAGEIFRAALAGEHGRLQAAVARQRRGWDRRASVLARQAAGLRPSAALRIARRQLSASGAEELEHIYHIAGQALLRRGLLSEAADCAAALDACSPGSFLATDLQAEVAFRAGRVEEALALARRAVELAPDRPGPGVRLASFLRRAGRDPAVTAPEA</sequence>
<reference evidence="1" key="3">
    <citation type="journal article" date="2021" name="Syst. Appl. Microbiol.">
        <title>Roseomonas hellenica sp. nov., isolated from roots of wild-growing Alkanna tinctoria.</title>
        <authorList>
            <person name="Rat A."/>
            <person name="Naranjo H.D."/>
            <person name="Lebbe L."/>
            <person name="Cnockaert M."/>
            <person name="Krigas N."/>
            <person name="Grigoriadou K."/>
            <person name="Maloupa E."/>
            <person name="Willems A."/>
        </authorList>
    </citation>
    <scope>NUCLEOTIDE SEQUENCE</scope>
    <source>
        <strain evidence="1">LMG 31161</strain>
    </source>
</reference>
<comment type="caution">
    <text evidence="1">The sequence shown here is derived from an EMBL/GenBank/DDBJ whole genome shotgun (WGS) entry which is preliminary data.</text>
</comment>
<dbReference type="EMBL" id="JAAEDK010000037">
    <property type="protein sequence ID" value="MBR0660773.1"/>
    <property type="molecule type" value="Genomic_DNA"/>
</dbReference>
<evidence type="ECO:0000313" key="3">
    <source>
        <dbReference type="Proteomes" id="UP000746741"/>
    </source>
</evidence>
<dbReference type="RefSeq" id="WP_168042961.1">
    <property type="nucleotide sequence ID" value="NZ_JAAEDK010000037.1"/>
</dbReference>
<keyword evidence="3" id="KW-1185">Reference proteome</keyword>
<dbReference type="SUPFAM" id="SSF48452">
    <property type="entry name" value="TPR-like"/>
    <property type="match status" value="1"/>
</dbReference>
<dbReference type="Proteomes" id="UP001138708">
    <property type="component" value="Unassembled WGS sequence"/>
</dbReference>
<protein>
    <recommendedName>
        <fullName evidence="5">Tetratricopeptide repeat protein</fullName>
    </recommendedName>
</protein>
<reference evidence="1" key="1">
    <citation type="submission" date="2020-01" db="EMBL/GenBank/DDBJ databases">
        <authorList>
            <person name="Rat A."/>
        </authorList>
    </citation>
    <scope>NUCLEOTIDE SEQUENCE</scope>
    <source>
        <strain evidence="1">LMG 31161</strain>
    </source>
</reference>
<gene>
    <name evidence="2" type="ORF">GWK15_19005</name>
    <name evidence="1" type="ORF">GXW75_16060</name>
</gene>
<name>A0A9X9WKB3_9PROT</name>
<evidence type="ECO:0000313" key="2">
    <source>
        <dbReference type="EMBL" id="NKE19053.1"/>
    </source>
</evidence>
<reference evidence="2 3" key="2">
    <citation type="submission" date="2020-02" db="EMBL/GenBank/DDBJ databases">
        <authorList>
            <person name="Sun Q."/>
            <person name="Inoue M."/>
        </authorList>
    </citation>
    <scope>NUCLEOTIDE SEQUENCE [LARGE SCALE GENOMIC DNA]</scope>
    <source>
        <strain evidence="2 3">KCTC 22478</strain>
    </source>
</reference>
<dbReference type="InterPro" id="IPR011990">
    <property type="entry name" value="TPR-like_helical_dom_sf"/>
</dbReference>
<proteinExistence type="predicted"/>
<dbReference type="InterPro" id="IPR029058">
    <property type="entry name" value="AB_hydrolase_fold"/>
</dbReference>
<dbReference type="Proteomes" id="UP000746741">
    <property type="component" value="Unassembled WGS sequence"/>
</dbReference>
<evidence type="ECO:0008006" key="5">
    <source>
        <dbReference type="Google" id="ProtNLM"/>
    </source>
</evidence>
<accession>A0A9X9WKB3</accession>
<evidence type="ECO:0000313" key="1">
    <source>
        <dbReference type="EMBL" id="MBR0660773.1"/>
    </source>
</evidence>
<evidence type="ECO:0000313" key="4">
    <source>
        <dbReference type="Proteomes" id="UP001138708"/>
    </source>
</evidence>
<organism evidence="1 4">
    <name type="scientific">Neoroseomonas oryzicola</name>
    <dbReference type="NCBI Taxonomy" id="535904"/>
    <lineage>
        <taxon>Bacteria</taxon>
        <taxon>Pseudomonadati</taxon>
        <taxon>Pseudomonadota</taxon>
        <taxon>Alphaproteobacteria</taxon>
        <taxon>Acetobacterales</taxon>
        <taxon>Acetobacteraceae</taxon>
        <taxon>Neoroseomonas</taxon>
    </lineage>
</organism>
<dbReference type="AlphaFoldDB" id="A0A9X9WKB3"/>
<dbReference type="EMBL" id="JAAVUP010000007">
    <property type="protein sequence ID" value="NKE19053.1"/>
    <property type="molecule type" value="Genomic_DNA"/>
</dbReference>
<dbReference type="Gene3D" id="1.25.40.10">
    <property type="entry name" value="Tetratricopeptide repeat domain"/>
    <property type="match status" value="1"/>
</dbReference>
<dbReference type="SUPFAM" id="SSF53474">
    <property type="entry name" value="alpha/beta-Hydrolases"/>
    <property type="match status" value="1"/>
</dbReference>